<proteinExistence type="predicted"/>
<evidence type="ECO:0008006" key="2">
    <source>
        <dbReference type="Google" id="ProtNLM"/>
    </source>
</evidence>
<accession>A0A8S5M5Y0</accession>
<organism evidence="1">
    <name type="scientific">Siphoviridae sp. ctH1110</name>
    <dbReference type="NCBI Taxonomy" id="2826226"/>
    <lineage>
        <taxon>Viruses</taxon>
        <taxon>Duplodnaviria</taxon>
        <taxon>Heunggongvirae</taxon>
        <taxon>Uroviricota</taxon>
        <taxon>Caudoviricetes</taxon>
    </lineage>
</organism>
<evidence type="ECO:0000313" key="1">
    <source>
        <dbReference type="EMBL" id="DAD77612.1"/>
    </source>
</evidence>
<reference evidence="1" key="1">
    <citation type="journal article" date="2021" name="Proc. Natl. Acad. Sci. U.S.A.">
        <title>A Catalog of Tens of Thousands of Viruses from Human Metagenomes Reveals Hidden Associations with Chronic Diseases.</title>
        <authorList>
            <person name="Tisza M.J."/>
            <person name="Buck C.B."/>
        </authorList>
    </citation>
    <scope>NUCLEOTIDE SEQUENCE</scope>
    <source>
        <strain evidence="1">CtH1110</strain>
    </source>
</reference>
<dbReference type="Pfam" id="PF06854">
    <property type="entry name" value="Phage_Gp15"/>
    <property type="match status" value="1"/>
</dbReference>
<name>A0A8S5M5Y0_9CAUD</name>
<sequence length="189" mass="21982">MMYELPTSLNVCGVEYAIRSDYRAALDVLSVFSAVDLGNGQKVLAALDIFYPDFLQMPDEHIPDAVKQMTWFLDCGDEGDNRKRPKLMDWEQDFQYIVAPINRVVGHEVRAMPYFHWWSFVSAYYEIGDCLFANIVRIRNLKAKGKTLDKSDREFYRENRRLVDLKKPMTEEENATINAWLGKKTPDAK</sequence>
<protein>
    <recommendedName>
        <fullName evidence="2">Bacteriophage Gp15 protein</fullName>
    </recommendedName>
</protein>
<dbReference type="EMBL" id="BK014829">
    <property type="protein sequence ID" value="DAD77612.1"/>
    <property type="molecule type" value="Genomic_DNA"/>
</dbReference>
<dbReference type="InterPro" id="IPR009660">
    <property type="entry name" value="Phage_A500_Gp15"/>
</dbReference>